<evidence type="ECO:0000313" key="2">
    <source>
        <dbReference type="Proteomes" id="UP000281549"/>
    </source>
</evidence>
<proteinExistence type="predicted"/>
<dbReference type="Proteomes" id="UP000281549">
    <property type="component" value="Unassembled WGS sequence"/>
</dbReference>
<dbReference type="EMBL" id="ML005261">
    <property type="protein sequence ID" value="RKP19248.1"/>
    <property type="molecule type" value="Genomic_DNA"/>
</dbReference>
<organism evidence="1 2">
    <name type="scientific">Rozella allomycis (strain CSF55)</name>
    <dbReference type="NCBI Taxonomy" id="988480"/>
    <lineage>
        <taxon>Eukaryota</taxon>
        <taxon>Fungi</taxon>
        <taxon>Fungi incertae sedis</taxon>
        <taxon>Cryptomycota</taxon>
        <taxon>Cryptomycota incertae sedis</taxon>
        <taxon>Rozella</taxon>
    </lineage>
</organism>
<accession>A0A4P9YIS3</accession>
<reference evidence="2" key="1">
    <citation type="journal article" date="2018" name="Nat. Microbiol.">
        <title>Leveraging single-cell genomics to expand the fungal tree of life.</title>
        <authorList>
            <person name="Ahrendt S.R."/>
            <person name="Quandt C.A."/>
            <person name="Ciobanu D."/>
            <person name="Clum A."/>
            <person name="Salamov A."/>
            <person name="Andreopoulos B."/>
            <person name="Cheng J.F."/>
            <person name="Woyke T."/>
            <person name="Pelin A."/>
            <person name="Henrissat B."/>
            <person name="Reynolds N.K."/>
            <person name="Benny G.L."/>
            <person name="Smith M.E."/>
            <person name="James T.Y."/>
            <person name="Grigoriev I.V."/>
        </authorList>
    </citation>
    <scope>NUCLEOTIDE SEQUENCE [LARGE SCALE GENOMIC DNA]</scope>
    <source>
        <strain evidence="2">CSF55</strain>
    </source>
</reference>
<sequence length="219" mass="25358">MPKFTVEDNGKEISLLTYTKNMMDRLNHKKGKLELYNHNFEAALPVFEHILPKMDSWLPINIFANYYKGVCHLLMGFFDVLNSDIMAANCFVNAVLNHSALSTSMELIDYDFIITHLKAILTEEYSNHLTFKQRAFAHYLIATLISRQSDYEDSKNLARFHFTKSMTCDAKLLNSVNANAECERFFAFNNFLKTDLLMSKLLSQNARQMPLKSFNIMIN</sequence>
<gene>
    <name evidence="1" type="ORF">ROZALSC1DRAFT_22450</name>
</gene>
<name>A0A4P9YIS3_ROZAC</name>
<protein>
    <submittedName>
        <fullName evidence="1">Uncharacterized protein</fullName>
    </submittedName>
</protein>
<evidence type="ECO:0000313" key="1">
    <source>
        <dbReference type="EMBL" id="RKP19248.1"/>
    </source>
</evidence>
<dbReference type="AlphaFoldDB" id="A0A4P9YIS3"/>